<comment type="cofactor">
    <cofactor evidence="1">
        <name>FAD</name>
        <dbReference type="ChEBI" id="CHEBI:57692"/>
    </cofactor>
</comment>
<dbReference type="GO" id="GO:0005504">
    <property type="term" value="F:fatty acid binding"/>
    <property type="evidence" value="ECO:0007669"/>
    <property type="project" value="TreeGrafter"/>
</dbReference>
<dbReference type="FunFam" id="1.20.140.10:FF:000007">
    <property type="entry name" value="Acyl-coenzyme A oxidase"/>
    <property type="match status" value="1"/>
</dbReference>
<sequence>MSRRLQTVVGQCQQEEQEEQISANAASALFGPSAQTLAAIRRHLPAVVREALPFSGIKLSKDLTFDTNLMWQTLDVYYLDVRKAAFEVLCNHPVLQPKHTIGLPLVEQRAIVVSQMKVFAECKFFRFQEIYENPIRWLTCVELLYYHGITLATKFGVNFGLFGGTMMNLGSDAQRIQYGDDIANMTMLGAFGLTELGHGSNARDIETISTYDSSTEEFILNTPTETAQKIFIGNLACHGNHAAVFAQLIVNGVHHGVHVFVVKLREGDGTLSKGVRIQDCGIKSGLQGVDNGRLWLDNKRVPRDALLQRFGAVTPEGKYVSDIAHNGIRFTTMIGALVSGRIAVAQGAVNIAKVCLTIAVRYSLTRRQFGPSGQKEVPLMGYLSHQRRLLPLVAKAYALQFALNYAKDIFGNDPDPKELHILAASLKPAATWFRTKVAQECREATGGLGFMACNRIGPLMNDANIDVTWEGDNNVLLQQVATSLLKEFRMQVNSGRGFVGMLSFFAQQLNMEVRDTNPITKSRSSESHLRDADFFRHAMEYREARLLRALVHKLNRFSNLDSFDAWNRCLDLVNELGKAHIDRVVIVQFTAAVEAADPSLKPMLHTLCALHSLWVIQENMGFFMTFNYFSQLKVKAIWNEINRLLAALRPYADKLVDGFGIPEKLIDAPIAGDWVKAYSYPQVPNGAGR</sequence>
<dbReference type="GO" id="GO:0005777">
    <property type="term" value="C:peroxisome"/>
    <property type="evidence" value="ECO:0007669"/>
    <property type="project" value="UniProtKB-SubCell"/>
</dbReference>
<organism evidence="15">
    <name type="scientific">Spongospora subterranea</name>
    <dbReference type="NCBI Taxonomy" id="70186"/>
    <lineage>
        <taxon>Eukaryota</taxon>
        <taxon>Sar</taxon>
        <taxon>Rhizaria</taxon>
        <taxon>Endomyxa</taxon>
        <taxon>Phytomyxea</taxon>
        <taxon>Plasmodiophorida</taxon>
        <taxon>Plasmodiophoridae</taxon>
        <taxon>Spongospora</taxon>
    </lineage>
</organism>
<evidence type="ECO:0000256" key="3">
    <source>
        <dbReference type="ARBA" id="ARBA00006288"/>
    </source>
</evidence>
<feature type="binding site" evidence="12">
    <location>
        <position position="233"/>
    </location>
    <ligand>
        <name>FAD</name>
        <dbReference type="ChEBI" id="CHEBI:57692"/>
    </ligand>
</feature>
<proteinExistence type="inferred from homology"/>
<keyword evidence="9" id="KW-0576">Peroxisome</keyword>
<dbReference type="EMBL" id="HACM01009354">
    <property type="protein sequence ID" value="CRZ09796.1"/>
    <property type="molecule type" value="Transcribed_RNA"/>
</dbReference>
<dbReference type="InterPro" id="IPR036250">
    <property type="entry name" value="AcylCo_DH-like_C"/>
</dbReference>
<evidence type="ECO:0000256" key="1">
    <source>
        <dbReference type="ARBA" id="ARBA00001974"/>
    </source>
</evidence>
<accession>A0A0H5R7L3</accession>
<protein>
    <recommendedName>
        <fullName evidence="10">Acyl-coenzyme A oxidase</fullName>
    </recommendedName>
</protein>
<evidence type="ECO:0000256" key="10">
    <source>
        <dbReference type="PIRNR" id="PIRNR000168"/>
    </source>
</evidence>
<evidence type="ECO:0000256" key="4">
    <source>
        <dbReference type="ARBA" id="ARBA00022630"/>
    </source>
</evidence>
<evidence type="ECO:0000259" key="14">
    <source>
        <dbReference type="Pfam" id="PF22924"/>
    </source>
</evidence>
<keyword evidence="6" id="KW-0276">Fatty acid metabolism</keyword>
<dbReference type="GO" id="GO:0003997">
    <property type="term" value="F:acyl-CoA oxidase activity"/>
    <property type="evidence" value="ECO:0007669"/>
    <property type="project" value="InterPro"/>
</dbReference>
<dbReference type="InterPro" id="IPR009100">
    <property type="entry name" value="AcylCoA_DH/oxidase_NM_dom_sf"/>
</dbReference>
<feature type="active site" description="Proton acceptor" evidence="11">
    <location>
        <position position="470"/>
    </location>
</feature>
<reference evidence="15" key="1">
    <citation type="submission" date="2015-04" db="EMBL/GenBank/DDBJ databases">
        <title>The genome sequence of the plant pathogenic Rhizarian Plasmodiophora brassicae reveals insights in its biotrophic life cycle and the origin of chitin synthesis.</title>
        <authorList>
            <person name="Schwelm A."/>
            <person name="Fogelqvist J."/>
            <person name="Knaust A."/>
            <person name="Julke S."/>
            <person name="Lilja T."/>
            <person name="Dhandapani V."/>
            <person name="Bonilla-Rosso G."/>
            <person name="Karlsson M."/>
            <person name="Shevchenko A."/>
            <person name="Choi S.R."/>
            <person name="Kim H.G."/>
            <person name="Park J.Y."/>
            <person name="Lim Y.P."/>
            <person name="Ludwig-Muller J."/>
            <person name="Dixelius C."/>
        </authorList>
    </citation>
    <scope>NUCLEOTIDE SEQUENCE</scope>
    <source>
        <tissue evidence="15">Potato root galls</tissue>
    </source>
</reference>
<dbReference type="GO" id="GO:0055088">
    <property type="term" value="P:lipid homeostasis"/>
    <property type="evidence" value="ECO:0007669"/>
    <property type="project" value="TreeGrafter"/>
</dbReference>
<evidence type="ECO:0000256" key="9">
    <source>
        <dbReference type="ARBA" id="ARBA00023140"/>
    </source>
</evidence>
<dbReference type="FunFam" id="2.40.110.10:FF:000005">
    <property type="entry name" value="Acyl-coenzyme A oxidase"/>
    <property type="match status" value="1"/>
</dbReference>
<dbReference type="SUPFAM" id="SSF47203">
    <property type="entry name" value="Acyl-CoA dehydrogenase C-terminal domain-like"/>
    <property type="match status" value="2"/>
</dbReference>
<dbReference type="InterPro" id="IPR055060">
    <property type="entry name" value="ACOX_C_alpha1"/>
</dbReference>
<dbReference type="Pfam" id="PF22924">
    <property type="entry name" value="ACOX_C_alpha1"/>
    <property type="match status" value="1"/>
</dbReference>
<dbReference type="Gene3D" id="1.20.140.10">
    <property type="entry name" value="Butyryl-CoA Dehydrogenase, subunit A, domain 3"/>
    <property type="match status" value="2"/>
</dbReference>
<dbReference type="GO" id="GO:0071949">
    <property type="term" value="F:FAD binding"/>
    <property type="evidence" value="ECO:0007669"/>
    <property type="project" value="InterPro"/>
</dbReference>
<feature type="domain" description="Acyl-CoA oxidase C-alpha1" evidence="14">
    <location>
        <begin position="335"/>
        <end position="485"/>
    </location>
</feature>
<dbReference type="Gene3D" id="2.40.110.10">
    <property type="entry name" value="Butyryl-CoA Dehydrogenase, subunit A, domain 2"/>
    <property type="match status" value="1"/>
</dbReference>
<evidence type="ECO:0000256" key="11">
    <source>
        <dbReference type="PIRSR" id="PIRSR000168-1"/>
    </source>
</evidence>
<dbReference type="AlphaFoldDB" id="A0A0H5R7L3"/>
<dbReference type="InterPro" id="IPR012258">
    <property type="entry name" value="Acyl-CoA_oxidase"/>
</dbReference>
<dbReference type="InterPro" id="IPR046373">
    <property type="entry name" value="Acyl-CoA_Oxase/DH_mid-dom_sf"/>
</dbReference>
<evidence type="ECO:0000259" key="13">
    <source>
        <dbReference type="Pfam" id="PF01756"/>
    </source>
</evidence>
<dbReference type="PANTHER" id="PTHR10909">
    <property type="entry name" value="ELECTRON TRANSPORT OXIDOREDUCTASE"/>
    <property type="match status" value="1"/>
</dbReference>
<evidence type="ECO:0000256" key="7">
    <source>
        <dbReference type="ARBA" id="ARBA00023002"/>
    </source>
</evidence>
<name>A0A0H5R7L3_9EUKA</name>
<comment type="subcellular location">
    <subcellularLocation>
        <location evidence="2">Peroxisome</location>
    </subcellularLocation>
</comment>
<evidence type="ECO:0000256" key="6">
    <source>
        <dbReference type="ARBA" id="ARBA00022832"/>
    </source>
</evidence>
<evidence type="ECO:0000256" key="8">
    <source>
        <dbReference type="ARBA" id="ARBA00023098"/>
    </source>
</evidence>
<evidence type="ECO:0000256" key="2">
    <source>
        <dbReference type="ARBA" id="ARBA00004275"/>
    </source>
</evidence>
<keyword evidence="4 10" id="KW-0285">Flavoprotein</keyword>
<dbReference type="Pfam" id="PF01756">
    <property type="entry name" value="ACOX"/>
    <property type="match status" value="1"/>
</dbReference>
<dbReference type="SUPFAM" id="SSF56645">
    <property type="entry name" value="Acyl-CoA dehydrogenase NM domain-like"/>
    <property type="match status" value="1"/>
</dbReference>
<comment type="similarity">
    <text evidence="3 10">Belongs to the acyl-CoA oxidase family.</text>
</comment>
<evidence type="ECO:0000313" key="15">
    <source>
        <dbReference type="EMBL" id="CRZ09796.1"/>
    </source>
</evidence>
<feature type="domain" description="Acyl-CoA oxidase C-terminal" evidence="13">
    <location>
        <begin position="535"/>
        <end position="671"/>
    </location>
</feature>
<feature type="binding site" evidence="12">
    <location>
        <position position="194"/>
    </location>
    <ligand>
        <name>FAD</name>
        <dbReference type="ChEBI" id="CHEBI:57692"/>
    </ligand>
</feature>
<keyword evidence="5 10" id="KW-0274">FAD</keyword>
<evidence type="ECO:0000256" key="5">
    <source>
        <dbReference type="ARBA" id="ARBA00022827"/>
    </source>
</evidence>
<dbReference type="GO" id="GO:0033540">
    <property type="term" value="P:fatty acid beta-oxidation using acyl-CoA oxidase"/>
    <property type="evidence" value="ECO:0007669"/>
    <property type="project" value="TreeGrafter"/>
</dbReference>
<dbReference type="PIRSF" id="PIRSF000168">
    <property type="entry name" value="Acyl-CoA_oxidase"/>
    <property type="match status" value="1"/>
</dbReference>
<keyword evidence="7" id="KW-0560">Oxidoreductase</keyword>
<dbReference type="FunFam" id="1.20.140.10:FF:000010">
    <property type="entry name" value="Acyl-coenzyme A oxidase"/>
    <property type="match status" value="1"/>
</dbReference>
<dbReference type="InterPro" id="IPR002655">
    <property type="entry name" value="Acyl-CoA_oxidase_C"/>
</dbReference>
<keyword evidence="8" id="KW-0443">Lipid metabolism</keyword>
<evidence type="ECO:0000256" key="12">
    <source>
        <dbReference type="PIRSR" id="PIRSR000168-2"/>
    </source>
</evidence>